<gene>
    <name evidence="6" type="primary">LOC123431172</name>
</gene>
<dbReference type="GO" id="GO:0015031">
    <property type="term" value="P:protein transport"/>
    <property type="evidence" value="ECO:0007669"/>
    <property type="project" value="UniProtKB-KW"/>
</dbReference>
<dbReference type="SUPFAM" id="SSF74788">
    <property type="entry name" value="Cullin repeat-like"/>
    <property type="match status" value="1"/>
</dbReference>
<keyword evidence="3" id="KW-0268">Exocytosis</keyword>
<dbReference type="GO" id="GO:0005546">
    <property type="term" value="F:phosphatidylinositol-4,5-bisphosphate binding"/>
    <property type="evidence" value="ECO:0007669"/>
    <property type="project" value="InterPro"/>
</dbReference>
<evidence type="ECO:0000256" key="3">
    <source>
        <dbReference type="RuleBase" id="RU365026"/>
    </source>
</evidence>
<keyword evidence="7" id="KW-1185">Reference proteome</keyword>
<dbReference type="InterPro" id="IPR004140">
    <property type="entry name" value="Exo70"/>
</dbReference>
<evidence type="ECO:0000256" key="1">
    <source>
        <dbReference type="ARBA" id="ARBA00006756"/>
    </source>
</evidence>
<feature type="region of interest" description="Disordered" evidence="4">
    <location>
        <begin position="1"/>
        <end position="20"/>
    </location>
</feature>
<dbReference type="KEGG" id="hvg:123431172"/>
<organism evidence="6 7">
    <name type="scientific">Hordeum vulgare subsp. vulgare</name>
    <name type="common">Domesticated barley</name>
    <dbReference type="NCBI Taxonomy" id="112509"/>
    <lineage>
        <taxon>Eukaryota</taxon>
        <taxon>Viridiplantae</taxon>
        <taxon>Streptophyta</taxon>
        <taxon>Embryophyta</taxon>
        <taxon>Tracheophyta</taxon>
        <taxon>Spermatophyta</taxon>
        <taxon>Magnoliopsida</taxon>
        <taxon>Liliopsida</taxon>
        <taxon>Poales</taxon>
        <taxon>Poaceae</taxon>
        <taxon>BOP clade</taxon>
        <taxon>Pooideae</taxon>
        <taxon>Triticodae</taxon>
        <taxon>Triticeae</taxon>
        <taxon>Hordeinae</taxon>
        <taxon>Hordeum</taxon>
    </lineage>
</organism>
<dbReference type="GO" id="GO:0006887">
    <property type="term" value="P:exocytosis"/>
    <property type="evidence" value="ECO:0000318"/>
    <property type="project" value="GO_Central"/>
</dbReference>
<reference evidence="6" key="3">
    <citation type="submission" date="2022-01" db="UniProtKB">
        <authorList>
            <consortium name="EnsemblPlants"/>
        </authorList>
    </citation>
    <scope>IDENTIFICATION</scope>
    <source>
        <strain evidence="6">subsp. vulgare</strain>
    </source>
</reference>
<dbReference type="GO" id="GO:0000145">
    <property type="term" value="C:exocyst"/>
    <property type="evidence" value="ECO:0000318"/>
    <property type="project" value="GO_Central"/>
</dbReference>
<protein>
    <recommendedName>
        <fullName evidence="3">Exocyst subunit Exo70 family protein</fullName>
    </recommendedName>
</protein>
<dbReference type="Pfam" id="PF03081">
    <property type="entry name" value="Exo70_C"/>
    <property type="match status" value="1"/>
</dbReference>
<dbReference type="Proteomes" id="UP000011116">
    <property type="component" value="Chromosome 2H"/>
</dbReference>
<name>A0A8I6X1X3_HORVV</name>
<evidence type="ECO:0000256" key="2">
    <source>
        <dbReference type="ARBA" id="ARBA00022448"/>
    </source>
</evidence>
<evidence type="ECO:0000256" key="4">
    <source>
        <dbReference type="SAM" id="MobiDB-lite"/>
    </source>
</evidence>
<dbReference type="PANTHER" id="PTHR12542:SF170">
    <property type="entry name" value="EXOCYST SUBUNIT EXO70 FAMILY PROTEIN"/>
    <property type="match status" value="1"/>
</dbReference>
<dbReference type="SMR" id="A0A8I6X1X3"/>
<dbReference type="OMA" id="LLCCWKW"/>
<evidence type="ECO:0000259" key="5">
    <source>
        <dbReference type="Pfam" id="PF03081"/>
    </source>
</evidence>
<proteinExistence type="inferred from homology"/>
<accession>A0A8I6X1X3</accession>
<comment type="similarity">
    <text evidence="1 3">Belongs to the EXO70 family.</text>
</comment>
<dbReference type="InterPro" id="IPR046364">
    <property type="entry name" value="Exo70_C"/>
</dbReference>
<dbReference type="RefSeq" id="XP_044970946.1">
    <property type="nucleotide sequence ID" value="XM_045115011.1"/>
</dbReference>
<comment type="function">
    <text evidence="3">Component of the exocyst complex.</text>
</comment>
<reference evidence="6" key="2">
    <citation type="submission" date="2020-10" db="EMBL/GenBank/DDBJ databases">
        <authorList>
            <person name="Scholz U."/>
            <person name="Mascher M."/>
            <person name="Fiebig A."/>
        </authorList>
    </citation>
    <scope>NUCLEOTIDE SEQUENCE [LARGE SCALE GENOMIC DNA]</scope>
    <source>
        <strain evidence="6">cv. Morex</strain>
    </source>
</reference>
<reference evidence="7" key="1">
    <citation type="journal article" date="2012" name="Nature">
        <title>A physical, genetic and functional sequence assembly of the barley genome.</title>
        <authorList>
            <consortium name="The International Barley Genome Sequencing Consortium"/>
            <person name="Mayer K.F."/>
            <person name="Waugh R."/>
            <person name="Brown J.W."/>
            <person name="Schulman A."/>
            <person name="Langridge P."/>
            <person name="Platzer M."/>
            <person name="Fincher G.B."/>
            <person name="Muehlbauer G.J."/>
            <person name="Sato K."/>
            <person name="Close T.J."/>
            <person name="Wise R.P."/>
            <person name="Stein N."/>
        </authorList>
    </citation>
    <scope>NUCLEOTIDE SEQUENCE [LARGE SCALE GENOMIC DNA]</scope>
    <source>
        <strain evidence="7">cv. Morex</strain>
    </source>
</reference>
<keyword evidence="2 3" id="KW-0813">Transport</keyword>
<dbReference type="OrthoDB" id="642550at2759"/>
<evidence type="ECO:0000313" key="7">
    <source>
        <dbReference type="Proteomes" id="UP000011116"/>
    </source>
</evidence>
<keyword evidence="3" id="KW-0653">Protein transport</keyword>
<dbReference type="PANTHER" id="PTHR12542">
    <property type="entry name" value="EXOCYST COMPLEX PROTEIN EXO70"/>
    <property type="match status" value="1"/>
</dbReference>
<dbReference type="EnsemblPlants" id="HORVU.MOREX.r3.2HG0208970.1">
    <property type="protein sequence ID" value="HORVU.MOREX.r3.2HG0208970.1.CDS1"/>
    <property type="gene ID" value="HORVU.MOREX.r3.2HG0208970"/>
</dbReference>
<sequence length="482" mass="53764">MAGRLAAVPEETTDGSPAACPPTNLYRDSIRMVPLPRGQYIRSTLFAHSGQSGSSFSGASSYYPSSGSGCSWGPGWASALTHALAFISNRMVSDGYTQRMVQAFDFEYGGGDPERVLGAWFFELDVEWLVQTREEHSGLRRHVQDMPASSLQDMVGRWIRALTVLVFNIRNLMVAVHKMPPVTVARFGKASISAMLVFVDAILAVPGAETLRAVVDMFICVSSVSCYMFTTLVISPEAKSIFGEIGGLLETEGNMLRKAICSMMEEVRTLIEDDDSWAVEILRGRGEVHRNTRFMVDCIMSVKMARTSAQRHDAGNLPGMVDNSVDYLKDVLLRKSELCPDLSLRYLFLLNNSYFIAQVSDPSGDNYGLKLTPECEKYMDSYLDASWGHVLPCIQKSFFPGLLCCWCCCINTSSLAKFESAFHQTYEAQKFWKVPDPQLRDELRRAITRKVISEHPGIEQHVSRRSGSPKALVWMLEQIFEG</sequence>
<dbReference type="Gramene" id="HORVU.MOREX.r2.2HG0173770.1">
    <property type="protein sequence ID" value="HORVU.MOREX.r2.2HG0173770.1.CDS.1"/>
    <property type="gene ID" value="HORVU.MOREX.r2.2HG0173770"/>
</dbReference>
<feature type="domain" description="Exocyst complex subunit Exo70 C-terminal" evidence="5">
    <location>
        <begin position="234"/>
        <end position="453"/>
    </location>
</feature>
<evidence type="ECO:0000313" key="6">
    <source>
        <dbReference type="EnsemblPlants" id="HORVU.MOREX.r3.2HG0208970.1.CDS1"/>
    </source>
</evidence>
<dbReference type="Gene3D" id="1.20.1280.170">
    <property type="entry name" value="Exocyst complex component Exo70"/>
    <property type="match status" value="1"/>
</dbReference>
<dbReference type="InterPro" id="IPR016159">
    <property type="entry name" value="Cullin_repeat-like_dom_sf"/>
</dbReference>
<dbReference type="AlphaFoldDB" id="A0A8I6X1X3"/>
<dbReference type="Gramene" id="HORVU.MOREX.r3.2HG0208970.1">
    <property type="protein sequence ID" value="HORVU.MOREX.r3.2HG0208970.1.CDS1"/>
    <property type="gene ID" value="HORVU.MOREX.r3.2HG0208970"/>
</dbReference>
<dbReference type="GeneID" id="123431172"/>